<sequence>MDVSGILQEHKDRFQSVQVDKLVPVDFDLGHLSSFDINLLDPGKLKAGQKTRDAYLKSISRDGAQMMINELFSLPTVVDDDSVYAQLPKPQTTLPREKPLPKEKVETRWEKFAKIKGIQTRKHSRLVFDEESGEYKPRFGYKSAKNDEQNQWAIPVADNADPYEDQYAKLRKEKKERVAKNNRRKQRNLEEAMATERGLKPQEMRKSQLQRALVMSKGSTASLGKFDTKLTGEPKIKGIKRKFEPLVGSADKEKSKNMDILNRVNKGEAKANLLNVRKAQRVLGTNKQVQAEMNSKGKKQPKRSRK</sequence>
<gene>
    <name evidence="1" type="primary">RRS1</name>
    <name evidence="1" type="ORF">FBU59_001902</name>
</gene>
<protein>
    <submittedName>
        <fullName evidence="1">Rhodanese- sulfurtransferase</fullName>
    </submittedName>
</protein>
<reference evidence="1" key="1">
    <citation type="submission" date="2022-07" db="EMBL/GenBank/DDBJ databases">
        <title>Phylogenomic reconstructions and comparative analyses of Kickxellomycotina fungi.</title>
        <authorList>
            <person name="Reynolds N.K."/>
            <person name="Stajich J.E."/>
            <person name="Barry K."/>
            <person name="Grigoriev I.V."/>
            <person name="Crous P."/>
            <person name="Smith M.E."/>
        </authorList>
    </citation>
    <scope>NUCLEOTIDE SEQUENCE</scope>
    <source>
        <strain evidence="1">NRRL 5244</strain>
    </source>
</reference>
<proteinExistence type="predicted"/>
<comment type="caution">
    <text evidence="1">The sequence shown here is derived from an EMBL/GenBank/DDBJ whole genome shotgun (WGS) entry which is preliminary data.</text>
</comment>
<evidence type="ECO:0000313" key="2">
    <source>
        <dbReference type="Proteomes" id="UP001150603"/>
    </source>
</evidence>
<keyword evidence="2" id="KW-1185">Reference proteome</keyword>
<dbReference type="Proteomes" id="UP001150603">
    <property type="component" value="Unassembled WGS sequence"/>
</dbReference>
<organism evidence="1 2">
    <name type="scientific">Linderina macrospora</name>
    <dbReference type="NCBI Taxonomy" id="4868"/>
    <lineage>
        <taxon>Eukaryota</taxon>
        <taxon>Fungi</taxon>
        <taxon>Fungi incertae sedis</taxon>
        <taxon>Zoopagomycota</taxon>
        <taxon>Kickxellomycotina</taxon>
        <taxon>Kickxellomycetes</taxon>
        <taxon>Kickxellales</taxon>
        <taxon>Kickxellaceae</taxon>
        <taxon>Linderina</taxon>
    </lineage>
</organism>
<name>A0ACC1JCI2_9FUNG</name>
<evidence type="ECO:0000313" key="1">
    <source>
        <dbReference type="EMBL" id="KAJ1947196.1"/>
    </source>
</evidence>
<dbReference type="EMBL" id="JANBPW010000952">
    <property type="protein sequence ID" value="KAJ1947196.1"/>
    <property type="molecule type" value="Genomic_DNA"/>
</dbReference>
<accession>A0ACC1JCI2</accession>